<accession>A0A1E3AXI7</accession>
<evidence type="ECO:0008006" key="4">
    <source>
        <dbReference type="Google" id="ProtNLM"/>
    </source>
</evidence>
<protein>
    <recommendedName>
        <fullName evidence="4">DUF4956 domain-containing protein</fullName>
    </recommendedName>
</protein>
<proteinExistence type="predicted"/>
<feature type="transmembrane region" description="Helical" evidence="1">
    <location>
        <begin position="58"/>
        <end position="85"/>
    </location>
</feature>
<organism evidence="2 3">
    <name type="scientific">Eisenbergiella tayi</name>
    <dbReference type="NCBI Taxonomy" id="1432052"/>
    <lineage>
        <taxon>Bacteria</taxon>
        <taxon>Bacillati</taxon>
        <taxon>Bacillota</taxon>
        <taxon>Clostridia</taxon>
        <taxon>Lachnospirales</taxon>
        <taxon>Lachnospiraceae</taxon>
        <taxon>Eisenbergiella</taxon>
    </lineage>
</organism>
<dbReference type="EMBL" id="MCGI01000001">
    <property type="protein sequence ID" value="ODM13384.1"/>
    <property type="molecule type" value="Genomic_DNA"/>
</dbReference>
<dbReference type="InterPro" id="IPR032531">
    <property type="entry name" value="DUF4956"/>
</dbReference>
<keyword evidence="1" id="KW-0812">Transmembrane</keyword>
<keyword evidence="1" id="KW-0472">Membrane</keyword>
<evidence type="ECO:0000313" key="2">
    <source>
        <dbReference type="EMBL" id="ODM13384.1"/>
    </source>
</evidence>
<evidence type="ECO:0000313" key="3">
    <source>
        <dbReference type="Proteomes" id="UP000095003"/>
    </source>
</evidence>
<reference evidence="2 3" key="1">
    <citation type="submission" date="2016-07" db="EMBL/GenBank/DDBJ databases">
        <title>Characterization of isolates of Eisenbergiella tayi derived from blood cultures, using whole genome sequencing.</title>
        <authorList>
            <person name="Burdz T."/>
            <person name="Wiebe D."/>
            <person name="Huynh C."/>
            <person name="Bernard K."/>
        </authorList>
    </citation>
    <scope>NUCLEOTIDE SEQUENCE [LARGE SCALE GENOMIC DNA]</scope>
    <source>
        <strain evidence="2 3">NML 120489</strain>
    </source>
</reference>
<dbReference type="AlphaFoldDB" id="A0A1E3AXI7"/>
<gene>
    <name evidence="2" type="ORF">BEH84_01099</name>
</gene>
<comment type="caution">
    <text evidence="2">The sequence shown here is derived from an EMBL/GenBank/DDBJ whole genome shotgun (WGS) entry which is preliminary data.</text>
</comment>
<name>A0A1E3AXI7_9FIRM</name>
<feature type="transmembrane region" description="Helical" evidence="1">
    <location>
        <begin position="105"/>
        <end position="138"/>
    </location>
</feature>
<keyword evidence="1" id="KW-1133">Transmembrane helix</keyword>
<feature type="transmembrane region" description="Helical" evidence="1">
    <location>
        <begin position="25"/>
        <end position="46"/>
    </location>
</feature>
<sequence length="224" mass="25010">MSFSDIFKKSFLEGFSSMELGFKEIMVVFLITACLAFYIFLVYRTVTRRTFYSKNFNISLAMLCLITSAVILTIQFSIVISLGMVGALSIVRFRTAIKDPMDLVFLFWSISVGIICGAGLAEVAVILSLLITIGILLLDKMPAVSTPMLMVINADSSEVEEQILIAVKKYSKFSKVKSRNMSGERLSMIIELRTKQESELIKEVNGLEHMLSVSLLEHDGEATY</sequence>
<dbReference type="PATRIC" id="fig|1432052.3.peg.1205"/>
<dbReference type="RefSeq" id="WP_069156584.1">
    <property type="nucleotide sequence ID" value="NZ_MCGI01000001.1"/>
</dbReference>
<evidence type="ECO:0000256" key="1">
    <source>
        <dbReference type="SAM" id="Phobius"/>
    </source>
</evidence>
<dbReference type="GeneID" id="93299599"/>
<dbReference type="Pfam" id="PF16316">
    <property type="entry name" value="DUF4956"/>
    <property type="match status" value="1"/>
</dbReference>
<dbReference type="Proteomes" id="UP000095003">
    <property type="component" value="Unassembled WGS sequence"/>
</dbReference>